<dbReference type="InterPro" id="IPR033136">
    <property type="entry name" value="DNA_ligase_CS"/>
</dbReference>
<evidence type="ECO:0000313" key="10">
    <source>
        <dbReference type="EMBL" id="MBV7256744.1"/>
    </source>
</evidence>
<feature type="binding site" evidence="7">
    <location>
        <position position="433"/>
    </location>
    <ligand>
        <name>Zn(2+)</name>
        <dbReference type="ChEBI" id="CHEBI:29105"/>
    </ligand>
</feature>
<keyword evidence="1 7" id="KW-0235">DNA replication</keyword>
<feature type="active site" description="N6-AMP-lysine intermediate" evidence="7">
    <location>
        <position position="120"/>
    </location>
</feature>
<dbReference type="EMBL" id="JAGSPA010000002">
    <property type="protein sequence ID" value="MBV7256744.1"/>
    <property type="molecule type" value="Genomic_DNA"/>
</dbReference>
<keyword evidence="3 7" id="KW-0227">DNA damage</keyword>
<feature type="binding site" evidence="7">
    <location>
        <position position="141"/>
    </location>
    <ligand>
        <name>NAD(+)</name>
        <dbReference type="ChEBI" id="CHEBI:57540"/>
    </ligand>
</feature>
<evidence type="ECO:0000256" key="8">
    <source>
        <dbReference type="RuleBase" id="RU000618"/>
    </source>
</evidence>
<dbReference type="NCBIfam" id="TIGR00575">
    <property type="entry name" value="dnlj"/>
    <property type="match status" value="1"/>
</dbReference>
<dbReference type="Pfam" id="PF03120">
    <property type="entry name" value="OB_DNA_ligase"/>
    <property type="match status" value="1"/>
</dbReference>
<dbReference type="SMART" id="SM00292">
    <property type="entry name" value="BRCT"/>
    <property type="match status" value="1"/>
</dbReference>
<dbReference type="HAMAP" id="MF_01588">
    <property type="entry name" value="DNA_ligase_A"/>
    <property type="match status" value="1"/>
</dbReference>
<keyword evidence="7 8" id="KW-0436">Ligase</keyword>
<evidence type="ECO:0000256" key="6">
    <source>
        <dbReference type="ARBA" id="ARBA00023204"/>
    </source>
</evidence>
<dbReference type="CDD" id="cd00114">
    <property type="entry name" value="LIGANc"/>
    <property type="match status" value="1"/>
</dbReference>
<evidence type="ECO:0000313" key="11">
    <source>
        <dbReference type="Proteomes" id="UP000722336"/>
    </source>
</evidence>
<protein>
    <recommendedName>
        <fullName evidence="7 8">DNA ligase</fullName>
        <ecNumber evidence="7 8">6.5.1.2</ecNumber>
    </recommendedName>
    <alternativeName>
        <fullName evidence="7">Polydeoxyribonucleotide synthase [NAD(+)]</fullName>
    </alternativeName>
</protein>
<keyword evidence="6 7" id="KW-0234">DNA repair</keyword>
<dbReference type="PANTHER" id="PTHR23389:SF9">
    <property type="entry name" value="DNA LIGASE"/>
    <property type="match status" value="1"/>
</dbReference>
<dbReference type="Pfam" id="PF03119">
    <property type="entry name" value="DNA_ligase_ZBD"/>
    <property type="match status" value="1"/>
</dbReference>
<dbReference type="InterPro" id="IPR013839">
    <property type="entry name" value="DNAligase_adenylation"/>
</dbReference>
<keyword evidence="2 7" id="KW-0479">Metal-binding</keyword>
<comment type="cofactor">
    <cofactor evidence="7">
        <name>Mg(2+)</name>
        <dbReference type="ChEBI" id="CHEBI:18420"/>
    </cofactor>
    <cofactor evidence="7">
        <name>Mn(2+)</name>
        <dbReference type="ChEBI" id="CHEBI:29035"/>
    </cofactor>
</comment>
<dbReference type="Pfam" id="PF00533">
    <property type="entry name" value="BRCT"/>
    <property type="match status" value="1"/>
</dbReference>
<dbReference type="Proteomes" id="UP000722336">
    <property type="component" value="Unassembled WGS sequence"/>
</dbReference>
<dbReference type="Pfam" id="PF12826">
    <property type="entry name" value="HHH_2"/>
    <property type="match status" value="1"/>
</dbReference>
<dbReference type="InterPro" id="IPR001679">
    <property type="entry name" value="DNA_ligase"/>
</dbReference>
<keyword evidence="11" id="KW-1185">Reference proteome</keyword>
<feature type="binding site" evidence="7">
    <location>
        <position position="412"/>
    </location>
    <ligand>
        <name>Zn(2+)</name>
        <dbReference type="ChEBI" id="CHEBI:29105"/>
    </ligand>
</feature>
<proteinExistence type="inferred from homology"/>
<feature type="binding site" evidence="7">
    <location>
        <position position="314"/>
    </location>
    <ligand>
        <name>NAD(+)</name>
        <dbReference type="ChEBI" id="CHEBI:57540"/>
    </ligand>
</feature>
<evidence type="ECO:0000259" key="9">
    <source>
        <dbReference type="PROSITE" id="PS50172"/>
    </source>
</evidence>
<dbReference type="InterPro" id="IPR001357">
    <property type="entry name" value="BRCT_dom"/>
</dbReference>
<dbReference type="InterPro" id="IPR004150">
    <property type="entry name" value="NAD_DNA_ligase_OB"/>
</dbReference>
<evidence type="ECO:0000256" key="2">
    <source>
        <dbReference type="ARBA" id="ARBA00022723"/>
    </source>
</evidence>
<evidence type="ECO:0000256" key="3">
    <source>
        <dbReference type="ARBA" id="ARBA00022763"/>
    </source>
</evidence>
<feature type="binding site" evidence="7">
    <location>
        <position position="409"/>
    </location>
    <ligand>
        <name>Zn(2+)</name>
        <dbReference type="ChEBI" id="CHEBI:29105"/>
    </ligand>
</feature>
<feature type="binding site" evidence="7">
    <location>
        <position position="118"/>
    </location>
    <ligand>
        <name>NAD(+)</name>
        <dbReference type="ChEBI" id="CHEBI:57540"/>
    </ligand>
</feature>
<gene>
    <name evidence="7 10" type="primary">ligA</name>
    <name evidence="10" type="ORF">KCG44_08085</name>
</gene>
<dbReference type="InterPro" id="IPR018239">
    <property type="entry name" value="DNA_ligase_AS"/>
</dbReference>
<dbReference type="CDD" id="cd17748">
    <property type="entry name" value="BRCT_DNA_ligase_like"/>
    <property type="match status" value="1"/>
</dbReference>
<dbReference type="PIRSF" id="PIRSF001604">
    <property type="entry name" value="LigA"/>
    <property type="match status" value="1"/>
</dbReference>
<sequence>MSADKEAAAHAEHAALTAEIKTANLAYRDAAPILTDGEYDAKVRRALALEAAWPALAAGSVTEEVGAAPSSSFEKVTHAQPMLSLDNAFSDEDVTEFIARVRRFLSLADDEEINLLAEPKIDGLAVSLRYEDGILVRGATRGDGRVGEDVTANLRTVEDIPETLPDAPAVLEVRGEVYMSKADFAALNERQIAAGGKIFANPRNSAAGSLRQQDPAITAGRPLRFYAYGWGDISELELETQSDAMQWLASMGFQTTERRHGDAAAILEFYHQIQRERGDMPYDIDGIVYKVDRLDWQQRMGSVGRAPRWAVAHKFPAERAVTRLLGIDIQVGRTGKLTPVARLQPVTVGGVVVTNATLHNEDEIERLDVRVGDRVELQRAGDVIPQVLAQVSDPDDHARRPRFEPLETCPICHALAVREPGEVDRRCTGGLTCEAQRVERLKHFVQRRAVDIDGLGEQSIRLFFEKGWLEGPGDIFRLVDRQADIAALEGWGAQSAANLVASIESSRAVALSRVLFGLGIRHVGEITARDLARAYADWGTLRTQLDKLVAHRAAFQPQLGETEEKAQKRANEALAAEIGIAGIGPEIAAALTDFWAEAHNRDTVDDVMASMNVQPEIFESVASSVSGKTLVFTGKLEDVSRDEAKAQAERLGAKVSGSVSSKTDLLIAGPGAGSKLKKAESLGIEIIDEAAWLGIVAGA</sequence>
<dbReference type="PANTHER" id="PTHR23389">
    <property type="entry name" value="CHROMOSOME TRANSMISSION FIDELITY FACTOR 18"/>
    <property type="match status" value="1"/>
</dbReference>
<dbReference type="PROSITE" id="PS50172">
    <property type="entry name" value="BRCT"/>
    <property type="match status" value="1"/>
</dbReference>
<dbReference type="InterPro" id="IPR013840">
    <property type="entry name" value="DNAligase_N"/>
</dbReference>
<comment type="similarity">
    <text evidence="7">Belongs to the NAD-dependent DNA ligase family. LigA subfamily.</text>
</comment>
<dbReference type="RefSeq" id="WP_218445477.1">
    <property type="nucleotide sequence ID" value="NZ_JAGSPA010000002.1"/>
</dbReference>
<evidence type="ECO:0000256" key="7">
    <source>
        <dbReference type="HAMAP-Rule" id="MF_01588"/>
    </source>
</evidence>
<comment type="caution">
    <text evidence="7">Lacks conserved residue(s) required for the propagation of feature annotation.</text>
</comment>
<feature type="binding site" evidence="7">
    <location>
        <position position="176"/>
    </location>
    <ligand>
        <name>NAD(+)</name>
        <dbReference type="ChEBI" id="CHEBI:57540"/>
    </ligand>
</feature>
<dbReference type="SMART" id="SM00532">
    <property type="entry name" value="LIGANc"/>
    <property type="match status" value="1"/>
</dbReference>
<comment type="catalytic activity">
    <reaction evidence="7 8">
        <text>NAD(+) + (deoxyribonucleotide)n-3'-hydroxyl + 5'-phospho-(deoxyribonucleotide)m = (deoxyribonucleotide)n+m + AMP + beta-nicotinamide D-nucleotide.</text>
        <dbReference type="EC" id="6.5.1.2"/>
    </reaction>
</comment>
<feature type="binding site" evidence="7">
    <location>
        <begin position="36"/>
        <end position="40"/>
    </location>
    <ligand>
        <name>NAD(+)</name>
        <dbReference type="ChEBI" id="CHEBI:57540"/>
    </ligand>
</feature>
<evidence type="ECO:0000256" key="4">
    <source>
        <dbReference type="ARBA" id="ARBA00022833"/>
    </source>
</evidence>
<keyword evidence="7" id="KW-0464">Manganese</keyword>
<keyword evidence="7 8" id="KW-0520">NAD</keyword>
<name>A0ABS6SED1_9SPHN</name>
<dbReference type="PROSITE" id="PS01056">
    <property type="entry name" value="DNA_LIGASE_N2"/>
    <property type="match status" value="1"/>
</dbReference>
<feature type="binding site" evidence="7">
    <location>
        <begin position="84"/>
        <end position="85"/>
    </location>
    <ligand>
        <name>NAD(+)</name>
        <dbReference type="ChEBI" id="CHEBI:57540"/>
    </ligand>
</feature>
<reference evidence="10 11" key="1">
    <citation type="submission" date="2021-04" db="EMBL/GenBank/DDBJ databases">
        <authorList>
            <person name="Pira H."/>
            <person name="Risdian C."/>
            <person name="Wink J."/>
        </authorList>
    </citation>
    <scope>NUCLEOTIDE SEQUENCE [LARGE SCALE GENOMIC DNA]</scope>
    <source>
        <strain evidence="10 11">WHA3</strain>
    </source>
</reference>
<dbReference type="InterPro" id="IPR041663">
    <property type="entry name" value="DisA/LigA_HHH"/>
</dbReference>
<dbReference type="InterPro" id="IPR004149">
    <property type="entry name" value="Znf_DNAligase_C4"/>
</dbReference>
<dbReference type="GO" id="GO:0003911">
    <property type="term" value="F:DNA ligase (NAD+) activity"/>
    <property type="evidence" value="ECO:0007669"/>
    <property type="project" value="UniProtKB-EC"/>
</dbReference>
<feature type="binding site" evidence="7">
    <location>
        <position position="290"/>
    </location>
    <ligand>
        <name>NAD(+)</name>
        <dbReference type="ChEBI" id="CHEBI:57540"/>
    </ligand>
</feature>
<comment type="function">
    <text evidence="7">DNA ligase that catalyzes the formation of phosphodiester linkages between 5'-phosphoryl and 3'-hydroxyl groups in double-stranded DNA using NAD as a coenzyme and as the energy source for the reaction. It is essential for DNA replication and repair of damaged DNA.</text>
</comment>
<evidence type="ECO:0000256" key="1">
    <source>
        <dbReference type="ARBA" id="ARBA00022705"/>
    </source>
</evidence>
<dbReference type="PROSITE" id="PS01055">
    <property type="entry name" value="DNA_LIGASE_N1"/>
    <property type="match status" value="1"/>
</dbReference>
<evidence type="ECO:0000256" key="5">
    <source>
        <dbReference type="ARBA" id="ARBA00022842"/>
    </source>
</evidence>
<feature type="domain" description="BRCT" evidence="9">
    <location>
        <begin position="620"/>
        <end position="693"/>
    </location>
</feature>
<organism evidence="10 11">
    <name type="scientific">Pacificimonas pallii</name>
    <dbReference type="NCBI Taxonomy" id="2827236"/>
    <lineage>
        <taxon>Bacteria</taxon>
        <taxon>Pseudomonadati</taxon>
        <taxon>Pseudomonadota</taxon>
        <taxon>Alphaproteobacteria</taxon>
        <taxon>Sphingomonadales</taxon>
        <taxon>Sphingosinicellaceae</taxon>
        <taxon>Pacificimonas</taxon>
    </lineage>
</organism>
<dbReference type="Pfam" id="PF01653">
    <property type="entry name" value="DNA_ligase_aden"/>
    <property type="match status" value="1"/>
</dbReference>
<accession>A0ABS6SED1</accession>
<dbReference type="NCBIfam" id="NF005932">
    <property type="entry name" value="PRK07956.1"/>
    <property type="match status" value="1"/>
</dbReference>
<keyword evidence="5 7" id="KW-0460">Magnesium</keyword>
<dbReference type="EC" id="6.5.1.2" evidence="7 8"/>
<comment type="caution">
    <text evidence="10">The sequence shown here is derived from an EMBL/GenBank/DDBJ whole genome shotgun (WGS) entry which is preliminary data.</text>
</comment>
<keyword evidence="4 7" id="KW-0862">Zinc</keyword>